<comment type="caution">
    <text evidence="2">The sequence shown here is derived from an EMBL/GenBank/DDBJ whole genome shotgun (WGS) entry which is preliminary data.</text>
</comment>
<feature type="transmembrane region" description="Helical" evidence="1">
    <location>
        <begin position="56"/>
        <end position="76"/>
    </location>
</feature>
<evidence type="ECO:0000313" key="2">
    <source>
        <dbReference type="EMBL" id="KLT73023.1"/>
    </source>
</evidence>
<keyword evidence="3" id="KW-1185">Reference proteome</keyword>
<sequence>MAFPVSIGLCGYVPALVAGARIITFLLFNGVWVVCPLCRRSVWKIRLRQKRSKAWALVYNGGFAAVLAVRRFYLFIFKVNV</sequence>
<organism evidence="2 3">
    <name type="scientific">Neisseria arctica</name>
    <dbReference type="NCBI Taxonomy" id="1470200"/>
    <lineage>
        <taxon>Bacteria</taxon>
        <taxon>Pseudomonadati</taxon>
        <taxon>Pseudomonadota</taxon>
        <taxon>Betaproteobacteria</taxon>
        <taxon>Neisseriales</taxon>
        <taxon>Neisseriaceae</taxon>
        <taxon>Neisseria</taxon>
    </lineage>
</organism>
<reference evidence="2 3" key="1">
    <citation type="submission" date="2014-11" db="EMBL/GenBank/DDBJ databases">
        <title>Genome of a novel goose pathogen.</title>
        <authorList>
            <person name="Hansen C.M."/>
            <person name="Hueffer K."/>
            <person name="Choi S.C."/>
        </authorList>
    </citation>
    <scope>NUCLEOTIDE SEQUENCE [LARGE SCALE GENOMIC DNA]</scope>
    <source>
        <strain evidence="2 3">KH1503</strain>
    </source>
</reference>
<keyword evidence="1" id="KW-1133">Transmembrane helix</keyword>
<evidence type="ECO:0000313" key="3">
    <source>
        <dbReference type="Proteomes" id="UP000036027"/>
    </source>
</evidence>
<feature type="transmembrane region" description="Helical" evidence="1">
    <location>
        <begin position="12"/>
        <end position="35"/>
    </location>
</feature>
<keyword evidence="1" id="KW-0812">Transmembrane</keyword>
<dbReference type="PATRIC" id="fig|1470200.3.peg.2146"/>
<dbReference type="Proteomes" id="UP000036027">
    <property type="component" value="Unassembled WGS sequence"/>
</dbReference>
<name>A0A0J1C3Z6_9NEIS</name>
<dbReference type="EMBL" id="JTDO01000006">
    <property type="protein sequence ID" value="KLT73023.1"/>
    <property type="molecule type" value="Genomic_DNA"/>
</dbReference>
<proteinExistence type="predicted"/>
<dbReference type="AlphaFoldDB" id="A0A0J1C3Z6"/>
<gene>
    <name evidence="2" type="ORF">PL75_04925</name>
</gene>
<accession>A0A0J1C3Z6</accession>
<keyword evidence="1" id="KW-0472">Membrane</keyword>
<evidence type="ECO:0000256" key="1">
    <source>
        <dbReference type="SAM" id="Phobius"/>
    </source>
</evidence>
<dbReference type="STRING" id="1470200.PL75_04925"/>
<protein>
    <submittedName>
        <fullName evidence="2">Uncharacterized protein</fullName>
    </submittedName>
</protein>